<gene>
    <name evidence="3" type="ORF">MU0053_003811</name>
</gene>
<keyword evidence="1" id="KW-1133">Transmembrane helix</keyword>
<accession>A0ABN9NQW3</accession>
<feature type="chain" id="PRO_5046806026" description="Cellulose synthase subunit" evidence="2">
    <location>
        <begin position="29"/>
        <end position="651"/>
    </location>
</feature>
<evidence type="ECO:0008006" key="5">
    <source>
        <dbReference type="Google" id="ProtNLM"/>
    </source>
</evidence>
<dbReference type="EMBL" id="OY726397">
    <property type="protein sequence ID" value="CAJ1508332.1"/>
    <property type="molecule type" value="Genomic_DNA"/>
</dbReference>
<evidence type="ECO:0000313" key="3">
    <source>
        <dbReference type="EMBL" id="CAJ1508332.1"/>
    </source>
</evidence>
<keyword evidence="4" id="KW-1185">Reference proteome</keyword>
<evidence type="ECO:0000256" key="2">
    <source>
        <dbReference type="SAM" id="SignalP"/>
    </source>
</evidence>
<evidence type="ECO:0000256" key="1">
    <source>
        <dbReference type="SAM" id="Phobius"/>
    </source>
</evidence>
<dbReference type="RefSeq" id="WP_308479161.1">
    <property type="nucleotide sequence ID" value="NZ_OY726397.1"/>
</dbReference>
<reference evidence="3 4" key="1">
    <citation type="submission" date="2023-08" db="EMBL/GenBank/DDBJ databases">
        <authorList>
            <person name="Folkvardsen B D."/>
            <person name="Norman A."/>
        </authorList>
    </citation>
    <scope>NUCLEOTIDE SEQUENCE [LARGE SCALE GENOMIC DNA]</scope>
    <source>
        <strain evidence="3 4">Mu0053</strain>
    </source>
</reference>
<evidence type="ECO:0000313" key="4">
    <source>
        <dbReference type="Proteomes" id="UP001190465"/>
    </source>
</evidence>
<keyword evidence="1" id="KW-0472">Membrane</keyword>
<protein>
    <recommendedName>
        <fullName evidence="5">Cellulose synthase subunit</fullName>
    </recommendedName>
</protein>
<dbReference type="Proteomes" id="UP001190465">
    <property type="component" value="Chromosome"/>
</dbReference>
<organism evidence="3 4">
    <name type="scientific">[Mycobacterium] burgundiense</name>
    <dbReference type="NCBI Taxonomy" id="3064286"/>
    <lineage>
        <taxon>Bacteria</taxon>
        <taxon>Bacillati</taxon>
        <taxon>Actinomycetota</taxon>
        <taxon>Actinomycetes</taxon>
        <taxon>Mycobacteriales</taxon>
        <taxon>Mycobacteriaceae</taxon>
        <taxon>Mycolicibacterium</taxon>
    </lineage>
</organism>
<proteinExistence type="predicted"/>
<sequence length="651" mass="67954">MKQSIAACARLLAAITLMTLLVSPVARSQPPEELGVSVAPTLPLVELGAVPQLAFYGTQGTESLEIPVPPGLNPVALTAITQLPVNVRSAAITVMQDDRTIGRVEMPPGESAPVVIPLEGVRVVDNAAHVMLRTYLIPLDGYCLDPSNPLRLSEAGVTFAGVEHVPTAVADFLPPVLRQLSIFVDDDPSRAETNAAVRLATAVAAHYGTQNPGIELLPLRDGQLLPEAPSAPLQRHIVIREDAEAGVSLRGTGGVPALLVAGPAEELGNQSRLLTSDLNRLAIASKAVAGPLSSTPQLPGDQTTLRRLGQPGVNATAMSPQVSIGLDQTRLGRSVRDVRVHLRGDYTPLPGSVAGQLVASIGGETVDRWPADATGDIDRWVDVPDHLMERYTSLGVRLDISGNTGRCGEFQPLTLTIDGDSPVHSRLAEPPVRGGFQSLPQALLPRAAVGVDGGFDDARRAVVLLAGLQRLSALPIDTAVMSVREAIDAAGPAVLVSAAGWTDERITLPVTAGADGEISVERPDPPDGTQVASTLELDPGLAWGSLQTVYDGERSVLIATSNNAPERLDALLGWLGNDVQRWSSLSGTALIAAPDREPVLISTAPSVPAAAAATADRSSLYLGLATALGVLLVAAAGVVIYRRSRHSEGRP</sequence>
<feature type="transmembrane region" description="Helical" evidence="1">
    <location>
        <begin position="620"/>
        <end position="641"/>
    </location>
</feature>
<feature type="signal peptide" evidence="2">
    <location>
        <begin position="1"/>
        <end position="28"/>
    </location>
</feature>
<name>A0ABN9NQW3_9MYCO</name>
<keyword evidence="1" id="KW-0812">Transmembrane</keyword>
<keyword evidence="2" id="KW-0732">Signal</keyword>